<evidence type="ECO:0000313" key="2">
    <source>
        <dbReference type="Proteomes" id="UP000266327"/>
    </source>
</evidence>
<dbReference type="Pfam" id="PF11294">
    <property type="entry name" value="DUF3095"/>
    <property type="match status" value="1"/>
</dbReference>
<dbReference type="EMBL" id="QYUQ01000002">
    <property type="protein sequence ID" value="RJG02839.1"/>
    <property type="molecule type" value="Genomic_DNA"/>
</dbReference>
<dbReference type="InterPro" id="IPR021445">
    <property type="entry name" value="DUF3095"/>
</dbReference>
<evidence type="ECO:0000313" key="1">
    <source>
        <dbReference type="EMBL" id="RJG02839.1"/>
    </source>
</evidence>
<reference evidence="2" key="1">
    <citation type="submission" date="2018-09" db="EMBL/GenBank/DDBJ databases">
        <authorList>
            <person name="Zhu H."/>
        </authorList>
    </citation>
    <scope>NUCLEOTIDE SEQUENCE [LARGE SCALE GENOMIC DNA]</scope>
    <source>
        <strain evidence="2">K1S02-23</strain>
    </source>
</reference>
<dbReference type="RefSeq" id="WP_119786339.1">
    <property type="nucleotide sequence ID" value="NZ_QYUQ01000002.1"/>
</dbReference>
<accession>A0A3A3G7W0</accession>
<protein>
    <submittedName>
        <fullName evidence="1">DUF3095 family protein</fullName>
    </submittedName>
</protein>
<dbReference type="Proteomes" id="UP000266327">
    <property type="component" value="Unassembled WGS sequence"/>
</dbReference>
<name>A0A3A3G7W0_9BURK</name>
<dbReference type="OrthoDB" id="5342145at2"/>
<gene>
    <name evidence="1" type="ORF">D3878_15670</name>
</gene>
<dbReference type="AlphaFoldDB" id="A0A3A3G7W0"/>
<organism evidence="1 2">
    <name type="scientific">Noviherbaspirillum sedimenti</name>
    <dbReference type="NCBI Taxonomy" id="2320865"/>
    <lineage>
        <taxon>Bacteria</taxon>
        <taxon>Pseudomonadati</taxon>
        <taxon>Pseudomonadota</taxon>
        <taxon>Betaproteobacteria</taxon>
        <taxon>Burkholderiales</taxon>
        <taxon>Oxalobacteraceae</taxon>
        <taxon>Noviherbaspirillum</taxon>
    </lineage>
</organism>
<sequence>MATPARSTNRFRILTMPSTVAGIAAGNAADNADFYRLLPAQTSFAEAAQGRLQADLPPDWWIVIADVADSTRAIEAGAYKDVNTVGVACIAAVVNVDRSLELPYVFGGDGATFAVPGTLREQILPALRAAQKLAREAFKLRLRVGLVRVGELSTQGFWVRLGKLRISPHVTQPVLSGRGWEEAERRVKAADASGALLVNEDDGPAEGSFEGFECRWQGVPSFNDHKLALLVAATAADAQTNLDTYGRVLQRIEAIYGDVAQYHPLRVDRLRLALRPRLLSHELQVRAQRRPPLQRLNYLARMVCGNLAGRLLFALGRDTKAVRWSRYRDELVQNSDFRKFDGMLRMVIDGSDAQAMQLEDWLEGEYRAGRLAYGTHKSRLALLTCIVQSYNGQHQHFVDGSDGGYALAARGLKQRLSRPAASPPG</sequence>
<comment type="caution">
    <text evidence="1">The sequence shown here is derived from an EMBL/GenBank/DDBJ whole genome shotgun (WGS) entry which is preliminary data.</text>
</comment>
<keyword evidence="2" id="KW-1185">Reference proteome</keyword>
<proteinExistence type="predicted"/>